<gene>
    <name evidence="2" type="ORF">AC579_6244</name>
</gene>
<feature type="compositionally biased region" description="Basic and acidic residues" evidence="1">
    <location>
        <begin position="27"/>
        <end position="42"/>
    </location>
</feature>
<evidence type="ECO:0000313" key="2">
    <source>
        <dbReference type="EMBL" id="KXT15801.1"/>
    </source>
</evidence>
<dbReference type="Proteomes" id="UP000073492">
    <property type="component" value="Unassembled WGS sequence"/>
</dbReference>
<sequence>MLPKNAATAKDEAKTHDQADGSAVVAEEVKEQVAQNGEKEQKSTQQNPPSNLKRKKGDDQEEDASAKAPCRSRRTAGSGRANPSKQQLLNYKRGNIKTYSFIHTERFRGADMRRHTIASQTIRTIPEPPVESQHGESNQRCWSPYDAQSYHMWDARTQHKDKTASQLSAVADLVLGSKNISKVLSDKDVNPDEALELLKKEIKGFGETSPKILLRRVQCIWPKAFPLVDNVSCKDLKALGLPEEAEPLNKFLREHWKSLATKHLKVDGG</sequence>
<proteinExistence type="predicted"/>
<comment type="caution">
    <text evidence="2">The sequence shown here is derived from an EMBL/GenBank/DDBJ whole genome shotgun (WGS) entry which is preliminary data.</text>
</comment>
<keyword evidence="3" id="KW-1185">Reference proteome</keyword>
<dbReference type="OrthoDB" id="4676at2759"/>
<accession>A0A139IM24</accession>
<dbReference type="AlphaFoldDB" id="A0A139IM24"/>
<feature type="region of interest" description="Disordered" evidence="1">
    <location>
        <begin position="1"/>
        <end position="90"/>
    </location>
</feature>
<evidence type="ECO:0000256" key="1">
    <source>
        <dbReference type="SAM" id="MobiDB-lite"/>
    </source>
</evidence>
<dbReference type="EMBL" id="LFZO01000050">
    <property type="protein sequence ID" value="KXT15801.1"/>
    <property type="molecule type" value="Genomic_DNA"/>
</dbReference>
<reference evidence="2 3" key="1">
    <citation type="submission" date="2015-07" db="EMBL/GenBank/DDBJ databases">
        <title>Comparative genomics of the Sigatoka disease complex on banana suggests a link between parallel evolutionary changes in Pseudocercospora fijiensis and Pseudocercospora eumusae and increased virulence on the banana host.</title>
        <authorList>
            <person name="Chang T.-C."/>
            <person name="Salvucci A."/>
            <person name="Crous P.W."/>
            <person name="Stergiopoulos I."/>
        </authorList>
    </citation>
    <scope>NUCLEOTIDE SEQUENCE [LARGE SCALE GENOMIC DNA]</scope>
    <source>
        <strain evidence="2 3">CBS 116634</strain>
    </source>
</reference>
<organism evidence="2 3">
    <name type="scientific">Pseudocercospora musae</name>
    <dbReference type="NCBI Taxonomy" id="113226"/>
    <lineage>
        <taxon>Eukaryota</taxon>
        <taxon>Fungi</taxon>
        <taxon>Dikarya</taxon>
        <taxon>Ascomycota</taxon>
        <taxon>Pezizomycotina</taxon>
        <taxon>Dothideomycetes</taxon>
        <taxon>Dothideomycetidae</taxon>
        <taxon>Mycosphaerellales</taxon>
        <taxon>Mycosphaerellaceae</taxon>
        <taxon>Pseudocercospora</taxon>
    </lineage>
</organism>
<protein>
    <submittedName>
        <fullName evidence="2">Uncharacterized protein</fullName>
    </submittedName>
</protein>
<evidence type="ECO:0000313" key="3">
    <source>
        <dbReference type="Proteomes" id="UP000073492"/>
    </source>
</evidence>
<feature type="compositionally biased region" description="Basic and acidic residues" evidence="1">
    <location>
        <begin position="9"/>
        <end position="19"/>
    </location>
</feature>
<name>A0A139IM24_9PEZI</name>